<gene>
    <name evidence="3" type="ORF">GCM10011496_32460</name>
</gene>
<feature type="signal peptide" evidence="1">
    <location>
        <begin position="1"/>
        <end position="19"/>
    </location>
</feature>
<dbReference type="InterPro" id="IPR031939">
    <property type="entry name" value="Adhesin_E-like"/>
</dbReference>
<comment type="caution">
    <text evidence="3">The sequence shown here is derived from an EMBL/GenBank/DDBJ whole genome shotgun (WGS) entry which is preliminary data.</text>
</comment>
<reference evidence="3" key="1">
    <citation type="journal article" date="2014" name="Int. J. Syst. Evol. Microbiol.">
        <title>Complete genome sequence of Corynebacterium casei LMG S-19264T (=DSM 44701T), isolated from a smear-ripened cheese.</title>
        <authorList>
            <consortium name="US DOE Joint Genome Institute (JGI-PGF)"/>
            <person name="Walter F."/>
            <person name="Albersmeier A."/>
            <person name="Kalinowski J."/>
            <person name="Ruckert C."/>
        </authorList>
    </citation>
    <scope>NUCLEOTIDE SEQUENCE</scope>
    <source>
        <strain evidence="3">CGMCC 1.15322</strain>
    </source>
</reference>
<feature type="domain" description="Surface-adhesin protein E-like" evidence="2">
    <location>
        <begin position="21"/>
        <end position="128"/>
    </location>
</feature>
<keyword evidence="4" id="KW-1185">Reference proteome</keyword>
<dbReference type="RefSeq" id="WP_188709563.1">
    <property type="nucleotide sequence ID" value="NZ_BMIG01000014.1"/>
</dbReference>
<evidence type="ECO:0000259" key="2">
    <source>
        <dbReference type="Pfam" id="PF16747"/>
    </source>
</evidence>
<dbReference type="Proteomes" id="UP000620596">
    <property type="component" value="Unassembled WGS sequence"/>
</dbReference>
<dbReference type="EMBL" id="BMIG01000014">
    <property type="protein sequence ID" value="GGB09043.1"/>
    <property type="molecule type" value="Genomic_DNA"/>
</dbReference>
<evidence type="ECO:0000313" key="4">
    <source>
        <dbReference type="Proteomes" id="UP000620596"/>
    </source>
</evidence>
<reference evidence="3" key="2">
    <citation type="submission" date="2020-09" db="EMBL/GenBank/DDBJ databases">
        <authorList>
            <person name="Sun Q."/>
            <person name="Zhou Y."/>
        </authorList>
    </citation>
    <scope>NUCLEOTIDE SEQUENCE</scope>
    <source>
        <strain evidence="3">CGMCC 1.15322</strain>
    </source>
</reference>
<feature type="chain" id="PRO_5037892806" description="Surface-adhesin protein E-like domain-containing protein" evidence="1">
    <location>
        <begin position="20"/>
        <end position="131"/>
    </location>
</feature>
<sequence>MKRLILPLVLICLSATASAQWTPVIVDEMVITYIDRNTLRGPRDKSGLVRMWWLMDYQLVQIADERGYFSRLHHSEFDCKGQRMRLLSVALLSEHMGLGEVVFEDPVPRKWTPVQDQSFQDALRDIACINY</sequence>
<accession>A0A916WLG4</accession>
<name>A0A916WLG4_9BURK</name>
<dbReference type="AlphaFoldDB" id="A0A916WLG4"/>
<evidence type="ECO:0000313" key="3">
    <source>
        <dbReference type="EMBL" id="GGB09043.1"/>
    </source>
</evidence>
<protein>
    <recommendedName>
        <fullName evidence="2">Surface-adhesin protein E-like domain-containing protein</fullName>
    </recommendedName>
</protein>
<evidence type="ECO:0000256" key="1">
    <source>
        <dbReference type="SAM" id="SignalP"/>
    </source>
</evidence>
<keyword evidence="1" id="KW-0732">Signal</keyword>
<proteinExistence type="predicted"/>
<dbReference type="Pfam" id="PF16747">
    <property type="entry name" value="Adhesin_E"/>
    <property type="match status" value="1"/>
</dbReference>
<organism evidence="3 4">
    <name type="scientific">Polaromonas eurypsychrophila</name>
    <dbReference type="NCBI Taxonomy" id="1614635"/>
    <lineage>
        <taxon>Bacteria</taxon>
        <taxon>Pseudomonadati</taxon>
        <taxon>Pseudomonadota</taxon>
        <taxon>Betaproteobacteria</taxon>
        <taxon>Burkholderiales</taxon>
        <taxon>Comamonadaceae</taxon>
        <taxon>Polaromonas</taxon>
    </lineage>
</organism>